<dbReference type="PANTHER" id="PTHR31642">
    <property type="entry name" value="TRICHOTHECENE 3-O-ACETYLTRANSFERASE"/>
    <property type="match status" value="1"/>
</dbReference>
<dbReference type="GeneID" id="63748264"/>
<evidence type="ECO:0000313" key="2">
    <source>
        <dbReference type="EMBL" id="OJJ40804.1"/>
    </source>
</evidence>
<protein>
    <submittedName>
        <fullName evidence="2">Uncharacterized protein</fullName>
    </submittedName>
</protein>
<proteinExistence type="predicted"/>
<dbReference type="EMBL" id="KV878209">
    <property type="protein sequence ID" value="OJJ40804.1"/>
    <property type="molecule type" value="Genomic_DNA"/>
</dbReference>
<dbReference type="InterPro" id="IPR023213">
    <property type="entry name" value="CAT-like_dom_sf"/>
</dbReference>
<gene>
    <name evidence="2" type="ORF">ASPWEDRAFT_22951</name>
</gene>
<keyword evidence="1" id="KW-0808">Transferase</keyword>
<reference evidence="3" key="1">
    <citation type="journal article" date="2017" name="Genome Biol.">
        <title>Comparative genomics reveals high biological diversity and specific adaptations in the industrially and medically important fungal genus Aspergillus.</title>
        <authorList>
            <person name="de Vries R.P."/>
            <person name="Riley R."/>
            <person name="Wiebenga A."/>
            <person name="Aguilar-Osorio G."/>
            <person name="Amillis S."/>
            <person name="Uchima C.A."/>
            <person name="Anderluh G."/>
            <person name="Asadollahi M."/>
            <person name="Askin M."/>
            <person name="Barry K."/>
            <person name="Battaglia E."/>
            <person name="Bayram O."/>
            <person name="Benocci T."/>
            <person name="Braus-Stromeyer S.A."/>
            <person name="Caldana C."/>
            <person name="Canovas D."/>
            <person name="Cerqueira G.C."/>
            <person name="Chen F."/>
            <person name="Chen W."/>
            <person name="Choi C."/>
            <person name="Clum A."/>
            <person name="Dos Santos R.A."/>
            <person name="Damasio A.R."/>
            <person name="Diallinas G."/>
            <person name="Emri T."/>
            <person name="Fekete E."/>
            <person name="Flipphi M."/>
            <person name="Freyberg S."/>
            <person name="Gallo A."/>
            <person name="Gournas C."/>
            <person name="Habgood R."/>
            <person name="Hainaut M."/>
            <person name="Harispe M.L."/>
            <person name="Henrissat B."/>
            <person name="Hilden K.S."/>
            <person name="Hope R."/>
            <person name="Hossain A."/>
            <person name="Karabika E."/>
            <person name="Karaffa L."/>
            <person name="Karanyi Z."/>
            <person name="Krasevec N."/>
            <person name="Kuo A."/>
            <person name="Kusch H."/>
            <person name="LaButti K."/>
            <person name="Lagendijk E.L."/>
            <person name="Lapidus A."/>
            <person name="Levasseur A."/>
            <person name="Lindquist E."/>
            <person name="Lipzen A."/>
            <person name="Logrieco A.F."/>
            <person name="MacCabe A."/>
            <person name="Maekelae M.R."/>
            <person name="Malavazi I."/>
            <person name="Melin P."/>
            <person name="Meyer V."/>
            <person name="Mielnichuk N."/>
            <person name="Miskei M."/>
            <person name="Molnar A.P."/>
            <person name="Mule G."/>
            <person name="Ngan C.Y."/>
            <person name="Orejas M."/>
            <person name="Orosz E."/>
            <person name="Ouedraogo J.P."/>
            <person name="Overkamp K.M."/>
            <person name="Park H.-S."/>
            <person name="Perrone G."/>
            <person name="Piumi F."/>
            <person name="Punt P.J."/>
            <person name="Ram A.F."/>
            <person name="Ramon A."/>
            <person name="Rauscher S."/>
            <person name="Record E."/>
            <person name="Riano-Pachon D.M."/>
            <person name="Robert V."/>
            <person name="Roehrig J."/>
            <person name="Ruller R."/>
            <person name="Salamov A."/>
            <person name="Salih N.S."/>
            <person name="Samson R.A."/>
            <person name="Sandor E."/>
            <person name="Sanguinetti M."/>
            <person name="Schuetze T."/>
            <person name="Sepcic K."/>
            <person name="Shelest E."/>
            <person name="Sherlock G."/>
            <person name="Sophianopoulou V."/>
            <person name="Squina F.M."/>
            <person name="Sun H."/>
            <person name="Susca A."/>
            <person name="Todd R.B."/>
            <person name="Tsang A."/>
            <person name="Unkles S.E."/>
            <person name="van de Wiele N."/>
            <person name="van Rossen-Uffink D."/>
            <person name="Oliveira J.V."/>
            <person name="Vesth T.C."/>
            <person name="Visser J."/>
            <person name="Yu J.-H."/>
            <person name="Zhou M."/>
            <person name="Andersen M.R."/>
            <person name="Archer D.B."/>
            <person name="Baker S.E."/>
            <person name="Benoit I."/>
            <person name="Brakhage A.A."/>
            <person name="Braus G.H."/>
            <person name="Fischer R."/>
            <person name="Frisvad J.C."/>
            <person name="Goldman G.H."/>
            <person name="Houbraken J."/>
            <person name="Oakley B."/>
            <person name="Pocsi I."/>
            <person name="Scazzocchio C."/>
            <person name="Seiboth B."/>
            <person name="vanKuyk P.A."/>
            <person name="Wortman J."/>
            <person name="Dyer P.S."/>
            <person name="Grigoriev I.V."/>
        </authorList>
    </citation>
    <scope>NUCLEOTIDE SEQUENCE [LARGE SCALE GENOMIC DNA]</scope>
    <source>
        <strain evidence="3">DTO 134E9</strain>
    </source>
</reference>
<dbReference type="InterPro" id="IPR050317">
    <property type="entry name" value="Plant_Fungal_Acyltransferase"/>
</dbReference>
<dbReference type="Gene3D" id="3.30.559.10">
    <property type="entry name" value="Chloramphenicol acetyltransferase-like domain"/>
    <property type="match status" value="2"/>
</dbReference>
<dbReference type="VEuPathDB" id="FungiDB:ASPWEDRAFT_22951"/>
<keyword evidence="3" id="KW-1185">Reference proteome</keyword>
<dbReference type="OrthoDB" id="1862401at2759"/>
<name>A0A1L9S0W8_ASPWE</name>
<dbReference type="STRING" id="1073089.A0A1L9S0W8"/>
<dbReference type="Proteomes" id="UP000184383">
    <property type="component" value="Unassembled WGS sequence"/>
</dbReference>
<sequence length="459" mass="50281">MDIAIPAPPFHLTLSGCDRQLSPIPSKHILCFSLSSDADRKQLVEYLHIAFHHTVQRLPFLAGSIVPFPPEEGGRPWLRNISTGGAAHLIIKDLSDQISFSDLVKSNFSESFLQADQICPLPQVAYITPEPVDVCRFQANFINGGLLLVVSIIHNIADGRGTYEVLKIFADYLRKAQSGELGHPLHPRTTIYESDRTALVNGNGFPGGLDDHPAWITTDPKSFFKLSDVESTCHTFRITADNLSTLKATASSSNPGEWISTADAVAALIWRSIMIARHRAGILPFNSSTFLTQPVDCRSRLAIPPPYIGNCIYLNKASMLLSTLSDPSTGLSTAARIIRAQVTAVTADRFKSLQAQIEKTAHEAHTLPGILGDISKTGLMLTSHFKFPMHELDFGPAFGDNGYIRAFRLPAKGTFAGLVTILPRCKDGSLEFIITEREVTFRCLLEDEFFGGFATELGC</sequence>
<accession>A0A1L9S0W8</accession>
<dbReference type="PANTHER" id="PTHR31642:SF310">
    <property type="entry name" value="FATTY ALCOHOL:CAFFEOYL-COA ACYLTRANSFERASE"/>
    <property type="match status" value="1"/>
</dbReference>
<dbReference type="Pfam" id="PF02458">
    <property type="entry name" value="Transferase"/>
    <property type="match status" value="1"/>
</dbReference>
<dbReference type="RefSeq" id="XP_040694480.1">
    <property type="nucleotide sequence ID" value="XM_040832416.1"/>
</dbReference>
<evidence type="ECO:0000313" key="3">
    <source>
        <dbReference type="Proteomes" id="UP000184383"/>
    </source>
</evidence>
<dbReference type="AlphaFoldDB" id="A0A1L9S0W8"/>
<organism evidence="2 3">
    <name type="scientific">Aspergillus wentii DTO 134E9</name>
    <dbReference type="NCBI Taxonomy" id="1073089"/>
    <lineage>
        <taxon>Eukaryota</taxon>
        <taxon>Fungi</taxon>
        <taxon>Dikarya</taxon>
        <taxon>Ascomycota</taxon>
        <taxon>Pezizomycotina</taxon>
        <taxon>Eurotiomycetes</taxon>
        <taxon>Eurotiomycetidae</taxon>
        <taxon>Eurotiales</taxon>
        <taxon>Aspergillaceae</taxon>
        <taxon>Aspergillus</taxon>
        <taxon>Aspergillus subgen. Cremei</taxon>
    </lineage>
</organism>
<evidence type="ECO:0000256" key="1">
    <source>
        <dbReference type="ARBA" id="ARBA00022679"/>
    </source>
</evidence>
<dbReference type="GO" id="GO:0016747">
    <property type="term" value="F:acyltransferase activity, transferring groups other than amino-acyl groups"/>
    <property type="evidence" value="ECO:0007669"/>
    <property type="project" value="TreeGrafter"/>
</dbReference>